<organism evidence="3 4">
    <name type="scientific">Octadecabacter antarcticus 307</name>
    <dbReference type="NCBI Taxonomy" id="391626"/>
    <lineage>
        <taxon>Bacteria</taxon>
        <taxon>Pseudomonadati</taxon>
        <taxon>Pseudomonadota</taxon>
        <taxon>Alphaproteobacteria</taxon>
        <taxon>Rhodobacterales</taxon>
        <taxon>Roseobacteraceae</taxon>
        <taxon>Octadecabacter</taxon>
    </lineage>
</organism>
<dbReference type="EMBL" id="CP003740">
    <property type="protein sequence ID" value="AGI68732.1"/>
    <property type="molecule type" value="Genomic_DNA"/>
</dbReference>
<dbReference type="KEGG" id="oat:OAN307_c32100"/>
<evidence type="ECO:0000313" key="3">
    <source>
        <dbReference type="EMBL" id="AGI68732.1"/>
    </source>
</evidence>
<protein>
    <submittedName>
        <fullName evidence="3">Malonyl-CoA decarboxylase</fullName>
        <ecNumber evidence="3">4.1.1.9</ecNumber>
    </submittedName>
</protein>
<keyword evidence="3" id="KW-0456">Lyase</keyword>
<feature type="domain" description="Malonyl-CoA decarboxylase C-terminal" evidence="1">
    <location>
        <begin position="161"/>
        <end position="310"/>
    </location>
</feature>
<dbReference type="InterPro" id="IPR007956">
    <property type="entry name" value="Malonyl_CoA_deC_C"/>
</dbReference>
<gene>
    <name evidence="3" type="ORF">OAN307_c32100</name>
</gene>
<proteinExistence type="predicted"/>
<dbReference type="eggNOG" id="COG1593">
    <property type="taxonomic scope" value="Bacteria"/>
</dbReference>
<dbReference type="Pfam" id="PF05292">
    <property type="entry name" value="MCD"/>
    <property type="match status" value="2"/>
</dbReference>
<dbReference type="OrthoDB" id="5292736at2"/>
<accession>M9R940</accession>
<dbReference type="InterPro" id="IPR042303">
    <property type="entry name" value="Malonyl_CoA_deC_C_sf"/>
</dbReference>
<dbReference type="EC" id="4.1.1.9" evidence="3"/>
<dbReference type="Gene3D" id="1.20.140.90">
    <property type="entry name" value="Malonyl-CoA decarboxylase, oligemerization domain"/>
    <property type="match status" value="1"/>
</dbReference>
<sequence length="414" mass="46136">MSLLADLLSTIFDRSTKATPNTKLDNRPIAKLILDLIGSRGEVRGMTLARQILDRYTAMSKAKKRDFFKYLATGLDIDPVDVRAALEAYEADPSRINYRSFMEVAEPARQELVRRLNQVPRATGSLVAMRQDLLELARTDASLSALDLDFRHLFSSWFNRGFLVLRPINWESPAHVLEKIIEYEAVHTIDSWSALRRRMQPPDRRCFAFFHPAMPDEPLIFVEVALTKGIPRSIQKILAEERDVLEEENADTAVFYSISNCQAGLAGISFGNLLIKQVVDDLSSQLLSLKTFVTLSPIPGFTQWLKVENLEDVATDERLPSLAAAYLIKAKRLDGSPLDPVARFHLGNGALVHAVHADANTSIKGQAQSRGVMVNYLYDLSTNAQNHEHFAGSFVIAASSDIKALAQAAEKLDT</sequence>
<dbReference type="Gene3D" id="3.40.630.150">
    <property type="entry name" value="Malonyl-CoA decarboxylase, catalytic domain"/>
    <property type="match status" value="2"/>
</dbReference>
<evidence type="ECO:0000259" key="2">
    <source>
        <dbReference type="Pfam" id="PF17408"/>
    </source>
</evidence>
<reference evidence="3 4" key="1">
    <citation type="journal article" date="2013" name="PLoS ONE">
        <title>Poles Apart: Arctic and Antarctic Octadecabacter strains Share High Genome Plasticity and a New Type of Xanthorhodopsin.</title>
        <authorList>
            <person name="Vollmers J."/>
            <person name="Voget S."/>
            <person name="Dietrich S."/>
            <person name="Gollnow K."/>
            <person name="Smits M."/>
            <person name="Meyer K."/>
            <person name="Brinkhoff T."/>
            <person name="Simon M."/>
            <person name="Daniel R."/>
        </authorList>
    </citation>
    <scope>NUCLEOTIDE SEQUENCE [LARGE SCALE GENOMIC DNA]</scope>
    <source>
        <strain evidence="3 4">307</strain>
    </source>
</reference>
<evidence type="ECO:0000313" key="4">
    <source>
        <dbReference type="Proteomes" id="UP000005307"/>
    </source>
</evidence>
<evidence type="ECO:0000259" key="1">
    <source>
        <dbReference type="Pfam" id="PF05292"/>
    </source>
</evidence>
<dbReference type="InterPro" id="IPR038917">
    <property type="entry name" value="Malonyl_CoA_deC"/>
</dbReference>
<dbReference type="HOGENOM" id="CLU_023433_3_1_5"/>
<dbReference type="AlphaFoldDB" id="M9R940"/>
<dbReference type="Proteomes" id="UP000005307">
    <property type="component" value="Chromosome"/>
</dbReference>
<name>M9R940_9RHOB</name>
<dbReference type="PANTHER" id="PTHR28641">
    <property type="match status" value="1"/>
</dbReference>
<keyword evidence="4" id="KW-1185">Reference proteome</keyword>
<dbReference type="InterPro" id="IPR035372">
    <property type="entry name" value="MCD_N"/>
</dbReference>
<dbReference type="Pfam" id="PF17408">
    <property type="entry name" value="MCD_N"/>
    <property type="match status" value="1"/>
</dbReference>
<dbReference type="STRING" id="391626.OAN307_c32100"/>
<dbReference type="RefSeq" id="WP_015500711.1">
    <property type="nucleotide sequence ID" value="NC_020911.1"/>
</dbReference>
<feature type="domain" description="Malonyl-CoA decarboxylase C-terminal" evidence="1">
    <location>
        <begin position="316"/>
        <end position="379"/>
    </location>
</feature>
<dbReference type="GO" id="GO:0006633">
    <property type="term" value="P:fatty acid biosynthetic process"/>
    <property type="evidence" value="ECO:0007669"/>
    <property type="project" value="InterPro"/>
</dbReference>
<dbReference type="InterPro" id="IPR038351">
    <property type="entry name" value="MCD_N_sf"/>
</dbReference>
<feature type="domain" description="Malonyl-CoA decarboxylase N-terminal" evidence="2">
    <location>
        <begin position="78"/>
        <end position="158"/>
    </location>
</feature>
<dbReference type="GO" id="GO:0050080">
    <property type="term" value="F:malonyl-CoA decarboxylase activity"/>
    <property type="evidence" value="ECO:0007669"/>
    <property type="project" value="UniProtKB-EC"/>
</dbReference>
<dbReference type="PANTHER" id="PTHR28641:SF1">
    <property type="entry name" value="MALONYL-COA DECARBOXYLASE, MITOCHONDRIAL"/>
    <property type="match status" value="1"/>
</dbReference>